<feature type="compositionally biased region" description="Basic residues" evidence="8">
    <location>
        <begin position="644"/>
        <end position="653"/>
    </location>
</feature>
<dbReference type="GO" id="GO:0005634">
    <property type="term" value="C:nucleus"/>
    <property type="evidence" value="ECO:0007669"/>
    <property type="project" value="TreeGrafter"/>
</dbReference>
<feature type="compositionally biased region" description="Low complexity" evidence="8">
    <location>
        <begin position="3664"/>
        <end position="3674"/>
    </location>
</feature>
<evidence type="ECO:0000256" key="7">
    <source>
        <dbReference type="ARBA" id="ARBA00022807"/>
    </source>
</evidence>
<feature type="compositionally biased region" description="Acidic residues" evidence="8">
    <location>
        <begin position="911"/>
        <end position="923"/>
    </location>
</feature>
<proteinExistence type="inferred from homology"/>
<evidence type="ECO:0000259" key="9">
    <source>
        <dbReference type="PROSITE" id="PS50235"/>
    </source>
</evidence>
<dbReference type="OrthoDB" id="289038at2759"/>
<dbReference type="GO" id="GO:0006508">
    <property type="term" value="P:proteolysis"/>
    <property type="evidence" value="ECO:0007669"/>
    <property type="project" value="UniProtKB-KW"/>
</dbReference>
<dbReference type="EnsemblMetazoa" id="XM_038219599.1">
    <property type="protein sequence ID" value="XP_038075527.1"/>
    <property type="gene ID" value="LOC119743212"/>
</dbReference>
<protein>
    <recommendedName>
        <fullName evidence="3">ubiquitinyl hydrolase 1</fullName>
        <ecNumber evidence="3">3.4.19.12</ecNumber>
    </recommendedName>
</protein>
<comment type="similarity">
    <text evidence="2">Belongs to the peptidase C19 family.</text>
</comment>
<feature type="compositionally biased region" description="Polar residues" evidence="8">
    <location>
        <begin position="3678"/>
        <end position="3688"/>
    </location>
</feature>
<feature type="region of interest" description="Disordered" evidence="8">
    <location>
        <begin position="889"/>
        <end position="923"/>
    </location>
</feature>
<feature type="compositionally biased region" description="Basic and acidic residues" evidence="8">
    <location>
        <begin position="811"/>
        <end position="831"/>
    </location>
</feature>
<feature type="compositionally biased region" description="Acidic residues" evidence="8">
    <location>
        <begin position="707"/>
        <end position="728"/>
    </location>
</feature>
<feature type="compositionally biased region" description="Basic and acidic residues" evidence="8">
    <location>
        <begin position="598"/>
        <end position="626"/>
    </location>
</feature>
<dbReference type="FunFam" id="3.90.70.10:FF:000014">
    <property type="entry name" value="Ubiquitin carboxyl-terminal hydrolase 34"/>
    <property type="match status" value="1"/>
</dbReference>
<feature type="compositionally biased region" description="Basic and acidic residues" evidence="8">
    <location>
        <begin position="838"/>
        <end position="848"/>
    </location>
</feature>
<feature type="compositionally biased region" description="Polar residues" evidence="8">
    <location>
        <begin position="629"/>
        <end position="639"/>
    </location>
</feature>
<dbReference type="RefSeq" id="XP_038075527.1">
    <property type="nucleotide sequence ID" value="XM_038219599.1"/>
</dbReference>
<dbReference type="PANTHER" id="PTHR24006:SF827">
    <property type="entry name" value="UBIQUITIN CARBOXYL-TERMINAL HYDROLASE 34"/>
    <property type="match status" value="1"/>
</dbReference>
<organism evidence="10 11">
    <name type="scientific">Patiria miniata</name>
    <name type="common">Bat star</name>
    <name type="synonym">Asterina miniata</name>
    <dbReference type="NCBI Taxonomy" id="46514"/>
    <lineage>
        <taxon>Eukaryota</taxon>
        <taxon>Metazoa</taxon>
        <taxon>Echinodermata</taxon>
        <taxon>Eleutherozoa</taxon>
        <taxon>Asterozoa</taxon>
        <taxon>Asteroidea</taxon>
        <taxon>Valvatacea</taxon>
        <taxon>Valvatida</taxon>
        <taxon>Asterinidae</taxon>
        <taxon>Patiria</taxon>
    </lineage>
</organism>
<dbReference type="PROSITE" id="PS50235">
    <property type="entry name" value="USP_3"/>
    <property type="match status" value="1"/>
</dbReference>
<dbReference type="Pfam" id="PF00443">
    <property type="entry name" value="UCH"/>
    <property type="match status" value="1"/>
</dbReference>
<dbReference type="Proteomes" id="UP000887568">
    <property type="component" value="Unplaced"/>
</dbReference>
<keyword evidence="7" id="KW-0788">Thiol protease</keyword>
<evidence type="ECO:0000256" key="1">
    <source>
        <dbReference type="ARBA" id="ARBA00000707"/>
    </source>
</evidence>
<dbReference type="GO" id="GO:0009966">
    <property type="term" value="P:regulation of signal transduction"/>
    <property type="evidence" value="ECO:0007669"/>
    <property type="project" value="UniProtKB-ARBA"/>
</dbReference>
<feature type="region of interest" description="Disordered" evidence="8">
    <location>
        <begin position="1624"/>
        <end position="1643"/>
    </location>
</feature>
<evidence type="ECO:0000256" key="8">
    <source>
        <dbReference type="SAM" id="MobiDB-lite"/>
    </source>
</evidence>
<feature type="compositionally biased region" description="Polar residues" evidence="8">
    <location>
        <begin position="3632"/>
        <end position="3643"/>
    </location>
</feature>
<dbReference type="CTD" id="9736"/>
<dbReference type="InterPro" id="IPR038765">
    <property type="entry name" value="Papain-like_cys_pep_sf"/>
</dbReference>
<dbReference type="GO" id="GO:0016579">
    <property type="term" value="P:protein deubiquitination"/>
    <property type="evidence" value="ECO:0007669"/>
    <property type="project" value="InterPro"/>
</dbReference>
<dbReference type="InterPro" id="IPR050164">
    <property type="entry name" value="Peptidase_C19"/>
</dbReference>
<feature type="domain" description="USP" evidence="9">
    <location>
        <begin position="2083"/>
        <end position="2419"/>
    </location>
</feature>
<feature type="compositionally biased region" description="Pro residues" evidence="8">
    <location>
        <begin position="3558"/>
        <end position="3569"/>
    </location>
</feature>
<feature type="region of interest" description="Disordered" evidence="8">
    <location>
        <begin position="574"/>
        <end position="735"/>
    </location>
</feature>
<dbReference type="GO" id="GO:0005829">
    <property type="term" value="C:cytosol"/>
    <property type="evidence" value="ECO:0007669"/>
    <property type="project" value="TreeGrafter"/>
</dbReference>
<dbReference type="InterPro" id="IPR001394">
    <property type="entry name" value="Peptidase_C19_UCH"/>
</dbReference>
<feature type="region of interest" description="Disordered" evidence="8">
    <location>
        <begin position="3617"/>
        <end position="3688"/>
    </location>
</feature>
<evidence type="ECO:0000313" key="11">
    <source>
        <dbReference type="Proteomes" id="UP000887568"/>
    </source>
</evidence>
<feature type="compositionally biased region" description="Acidic residues" evidence="8">
    <location>
        <begin position="687"/>
        <end position="698"/>
    </location>
</feature>
<dbReference type="SUPFAM" id="SSF54001">
    <property type="entry name" value="Cysteine proteinases"/>
    <property type="match status" value="1"/>
</dbReference>
<evidence type="ECO:0000256" key="3">
    <source>
        <dbReference type="ARBA" id="ARBA00012759"/>
    </source>
</evidence>
<feature type="compositionally biased region" description="Basic and acidic residues" evidence="8">
    <location>
        <begin position="169"/>
        <end position="184"/>
    </location>
</feature>
<keyword evidence="11" id="KW-1185">Reference proteome</keyword>
<feature type="region of interest" description="Disordered" evidence="8">
    <location>
        <begin position="1383"/>
        <end position="1405"/>
    </location>
</feature>
<keyword evidence="4" id="KW-0645">Protease</keyword>
<sequence>MEGCDTCREVFRLVSSYIETCGAGEKFDVRKKDVWILLEFSQIWGQRQCSCLFKDYKNFERLNNLVQLILRFAINIIANPTHPLGDVGDSEIPDKEVSVQESEEKPKEAKLTEEVTRQKAEVESRNPSPEHQKVTQDHSVVSTDANSSTNNESASRINKQDQIFDDEANPTKKEEEEEKGNVENKETCAEVWNLEEEEKLLQFVAKVFQMNFPMYAAHKQYYHSLAEQETSCQEAEALGNYCDMNDLDVPIHLLRNVCFFCDSNGLAVIRQCFEAATPDSLPFSLAHAIIAIVANLRLWLHLHAVMQFVAPLRTHVIRYLCRLPDKELRRASARSMADMMWSAIKEPMEAPLSFDRDSLELALKYFMSSTLTMRLAGLSQITSQIHMFNEVCNNESVADIDNVGSQLTAWLLEKEVVEHLFGPNMHLEIIKQCQIILNFLAAEGALTTKHIDVIWAATQLKHTGRYVHDLFPHLIKHLEAGPLFHLLKLVSRLHPSEHTEQTLYLSQVITKCIWTSALSSSAVGATTLLRPDVRHSQHEFPLLRSSLEMGPDKGQLGVMNSNNSRMVEIYELEEENDDAEETTPSVTEDQPSNCSRNQEGDANKVEPHRTTKKESDTHEGKPRQEISDEPTSGTHSQKTIHAVAIHRRKRLLKPRLAEDGSESSVTEHDSDNIDSENEAMVTSPENSDSDSDVTEESEEHGTQLGSEYEDVSEESNAEMQSEEDEDEEKSGIRHSCCSDRHRSTLLEHQSQLRQCLQGGDISDSASSEESEGIQHRHFFQATVRPQQRIKKQLLVGNLEEKVQDDGQEEVQGQKETEDAKELGRTQTHHEGVIPPSPKSDHRQLPQEAREAEDYYVRNRGLETEVYDCRRYLPHRHTVQSNIMDELISAEEEGSCSSSQASAKSDKNMADFDGEEEEEDSACEDELVQLSAHLSSIHHHQHTHRHRHHQLPDISPVYRSRLSSTCSHHAEKEDLATPFVDFNFDDVCKKGHTLLWDQVQDENAIHLSEGLAAETEKLLCSLVCWFPEREIRMKFVEGCLENLKNNRSEVVSLRLLPKLFGSFQQYRNNYNTHWITMWAEEELHMMDLFFNNLVHYTSQVRSCVQQERTLYTHTAEVQARLQFLTCVFTTLGSPDHFRLTLDQVDTLWTCLATDTECGDEALSWFLNQAGNKDQHALGLETFKHIFFNKMPQLEPESISMTGLNLFQQLCSLARLASSSSYDSPPVEMPGIDHLWKIALRAKNTDVSLSAIKYINTYYINAGNGSLEKEEEFIKRCMESLSQASAKLDSAQDSSLLVLQRGLTLLKTHLEAFRKRYAYHLRQWQLQGRGISSHKRHPLEGHSQTLRVVCQLANRTEKFTVELSSSDLVADLRAEVTHISEQFQQQQLQQQQQQQEESDNTATTAGFSGLAGALSGSTIQAQRPVRMISVGHELTPDLDEKSLKEMAFSDLQLVFVSFGAIRRERKRDGMDQPASCLPPPPQAKLPMMLLLQEPHFSCLFHLLQQLNELLVDNYAGEAAQDLLGRTQMLSRNVWHLLMLLPTSPDMLNKFKVLTAPMDSAMSSEDDHTDIETDKISTAEDEPGSIQTAFTANWPELLDVSNTHKLLYSLQIVESLGQPAKKKRGKSLACVNRGDHSPMTSSSELGTMDLKGIKPSQSESGLSTVGLDDGKESWNTMFVESGGLRHLFNIFMSGNLEARSGQHWNLWQQDCLACILKLINEFAIEQAALDQGQDDVFEAHSSSEEVTSKCPRRTKHNSTEVGGITTKVSKQLLELMSGEGVLDRLITVLYEAAVPSDTVKVRAGYWVIHCALKLLVSWAYSDPEVRVALCQNKLFDKWLQRLVLQTSEVYVRREVCDALYRLCEGSSRPCQHFSWALLASLLSFLSLAQSIHPKKDYSKNIEDYGPGCRNYFWLLCSIMDNIDRKHEWSSGSDVDNSPALDQEKKVINVNTIARHLAEGIQSRLVLEERHNTIEDVALTGMLKLCTAVMKHNPPFKFSKEGQVFLSSVFECLFAVPNMEERNLPKCKSKGSRLAGFDLLIELARGCQDNYSCLHRLMLEQHSPGTHGAYPWLYWPQDDGRSSCGYVGLTNLGATCYMASCMQQLFMMPEARAPILSARLTEDTHHASILTELQRMFAFLQDSERKAYNPRSFCKVYTMDKQPLNTGEQKDMTEFFTDLISKMEEMTPQLNDLVCDLFKGELTNNVVSLDCPHVSSTTEEFCTVRCQVADMKNLYESLDEVTVKDTLEGDNMYTCSQCGKKVRAEKRACFKTLPKILSFNTMRYTFNMVTMMKEKVNTHFSFPLKLDMAGYTEAALMGTDRNRPDNPTEDASYTYDLIGVTVHTGTADGGHYYSFIKDRMLSSDDRWYMFNDAEVKPFDSTQLAGECFGGEMTTKTYDSVTDKYMDFSFEKTHSAYMLFYERCTPGVDQQEPASQPTIMLPKEIAEWIWQDNKNYLRDRSIFDHSYMNFMWQVCSYLPSTLPDPSHVQLMASKLTTTFVLETLLHAREKPTMLQWMELMTKQFHTCQAACEWFLDYMANDDWWPQQILIKCPIQTCRQLFQRLCIHVIRQLRDKHAPLYLHPIVDGEDEVDIPPEEIGNYSCVTRFIKKLLSIIEHGVRPQCKHLTEYFSVLYDFAKIDEDEAQFLTSVEAISIMTNFYLGTKAADYVEVVSDDDNEDDEDEDDIISLTEEKYKPTSLEKMISLIAYLVDSSRTDRQLMLSQTDYAVLVAGKGFPFLFQQIRDCINLQQTRNLIISLTRFQPRLAEQIVAMIFNAIAKLNQEAGQPFFKILSMLVETVGGLPGVPPFTPIILQRIWEVSEFNPIQVLDWLAAQTPRNKMAHHWVLQGIKTWVEHFLLAHNNVRVRNAAAFLLISLVPDPHFRQSFRSARSVHSPQKEIQLSPEAVIILQQIYSILLRLLPRARHYVDASIHGTTKLVAYFSVLSHCIISKIEKRMFSQFFMDLWNLYQPKLSEPPLACNHNKQALLQFWYNACVDVPENVELIISNPTVVKHIPYNYILADHDDQEVVMFNRIMLPAYYGLLRLCCQQSPQFSRALAVHQNMQWAFRFLTPYASQYPMVVDELFRMMKLFVSRQPDMRTEESAQIQEFKRMTLRCYLECLERSSCWTTLISAFRVLLENDEDRLGVITYHGLSRLADAFNTLHMMYHEATACHVTGDLVELLSITLLTLECASKYRERKEVKQSLLQWQERMEFAQKLLTLLNCYTPDNVRKESLALLNELVILYPRECVQRLVPIILHVHHQFQKNNIPLATGPYFPRRMPKPAPNKASIRPPRPELQMFLHPSQLETSHGSDPVYDAALREFFLPYHQFVETLCYTALNINLFTEDTINLSVLVALEGVPLQLDWFAKLWRIMYQSEGSDRAGVQMLCSHHTFHDYVEGIILDERTSFNNPAINSFFCIFFPKVYKHILCNNWESVVDSFICGILGDTDNLEHFRQDELKRTAYKVNGDIRTLLLMFSVVPPRAINPNFLPALHHILTTCKNDREARMTVVLRGQSAEVADKEIDKRRCVDQSEQDTEAVPKKKRRSSPDIKESTEGNSSPPPPPPPPPPTTTKDQQTVEPKAQFPKITQNKQEVITMDSIYHADVPADIVRDATLENTLPSSDTEEDKCGGDSSESGSKTTEMAESSILPKANPPTCQPLHDDVSPSSTVSSLSRTLKRGSSLSSSARQQHCVDVLARSIEQLIKCLEQSL</sequence>
<dbReference type="Gene3D" id="3.90.70.10">
    <property type="entry name" value="Cysteine proteinases"/>
    <property type="match status" value="1"/>
</dbReference>
<dbReference type="OMA" id="KLMYSLY"/>
<dbReference type="InterPro" id="IPR016024">
    <property type="entry name" value="ARM-type_fold"/>
</dbReference>
<accession>A0A914BJA7</accession>
<dbReference type="CDD" id="cd02659">
    <property type="entry name" value="peptidase_C19C"/>
    <property type="match status" value="1"/>
</dbReference>
<keyword evidence="5" id="KW-0833">Ubl conjugation pathway</keyword>
<evidence type="ECO:0000256" key="4">
    <source>
        <dbReference type="ARBA" id="ARBA00022670"/>
    </source>
</evidence>
<dbReference type="PANTHER" id="PTHR24006">
    <property type="entry name" value="UBIQUITIN CARBOXYL-TERMINAL HYDROLASE"/>
    <property type="match status" value="1"/>
</dbReference>
<evidence type="ECO:0000256" key="2">
    <source>
        <dbReference type="ARBA" id="ARBA00009085"/>
    </source>
</evidence>
<dbReference type="InterPro" id="IPR028889">
    <property type="entry name" value="USP"/>
</dbReference>
<evidence type="ECO:0000313" key="10">
    <source>
        <dbReference type="EnsemblMetazoa" id="XP_038075527.1"/>
    </source>
</evidence>
<feature type="compositionally biased region" description="Polar residues" evidence="8">
    <location>
        <begin position="137"/>
        <end position="161"/>
    </location>
</feature>
<dbReference type="GO" id="GO:0004843">
    <property type="term" value="F:cysteine-type deubiquitinase activity"/>
    <property type="evidence" value="ECO:0007669"/>
    <property type="project" value="UniProtKB-EC"/>
</dbReference>
<feature type="region of interest" description="Disordered" evidence="8">
    <location>
        <begin position="3524"/>
        <end position="3590"/>
    </location>
</feature>
<comment type="catalytic activity">
    <reaction evidence="1">
        <text>Thiol-dependent hydrolysis of ester, thioester, amide, peptide and isopeptide bonds formed by the C-terminal Gly of ubiquitin (a 76-residue protein attached to proteins as an intracellular targeting signal).</text>
        <dbReference type="EC" id="3.4.19.12"/>
    </reaction>
</comment>
<feature type="compositionally biased region" description="Polar residues" evidence="8">
    <location>
        <begin position="582"/>
        <end position="597"/>
    </location>
</feature>
<dbReference type="SUPFAM" id="SSF48371">
    <property type="entry name" value="ARM repeat"/>
    <property type="match status" value="2"/>
</dbReference>
<dbReference type="GeneID" id="119743212"/>
<dbReference type="PROSITE" id="PS00972">
    <property type="entry name" value="USP_1"/>
    <property type="match status" value="1"/>
</dbReference>
<dbReference type="PROSITE" id="PS00973">
    <property type="entry name" value="USP_2"/>
    <property type="match status" value="1"/>
</dbReference>
<feature type="region of interest" description="Disordered" evidence="8">
    <location>
        <begin position="83"/>
        <end position="184"/>
    </location>
</feature>
<keyword evidence="6" id="KW-0378">Hydrolase</keyword>
<name>A0A914BJA7_PATMI</name>
<reference evidence="10" key="1">
    <citation type="submission" date="2022-11" db="UniProtKB">
        <authorList>
            <consortium name="EnsemblMetazoa"/>
        </authorList>
    </citation>
    <scope>IDENTIFICATION</scope>
</reference>
<feature type="compositionally biased region" description="Basic and acidic residues" evidence="8">
    <location>
        <begin position="92"/>
        <end position="136"/>
    </location>
</feature>
<dbReference type="InterPro" id="IPR018200">
    <property type="entry name" value="USP_CS"/>
</dbReference>
<evidence type="ECO:0000256" key="6">
    <source>
        <dbReference type="ARBA" id="ARBA00022801"/>
    </source>
</evidence>
<dbReference type="EC" id="3.4.19.12" evidence="3"/>
<feature type="region of interest" description="Disordered" evidence="8">
    <location>
        <begin position="800"/>
        <end position="848"/>
    </location>
</feature>
<evidence type="ECO:0000256" key="5">
    <source>
        <dbReference type="ARBA" id="ARBA00022786"/>
    </source>
</evidence>